<name>A0A369JE93_HYPMA</name>
<dbReference type="PROSITE" id="PS50292">
    <property type="entry name" value="PEROXIDASE_3"/>
    <property type="match status" value="1"/>
</dbReference>
<dbReference type="EMBL" id="LUEZ02000077">
    <property type="protein sequence ID" value="RDB19652.1"/>
    <property type="molecule type" value="Genomic_DNA"/>
</dbReference>
<dbReference type="GO" id="GO:0005506">
    <property type="term" value="F:iron ion binding"/>
    <property type="evidence" value="ECO:0007669"/>
    <property type="project" value="InterPro"/>
</dbReference>
<dbReference type="GO" id="GO:0020037">
    <property type="term" value="F:heme binding"/>
    <property type="evidence" value="ECO:0007669"/>
    <property type="project" value="InterPro"/>
</dbReference>
<dbReference type="SUPFAM" id="SSF48113">
    <property type="entry name" value="Heme-dependent peroxidases"/>
    <property type="match status" value="1"/>
</dbReference>
<dbReference type="GO" id="GO:0006631">
    <property type="term" value="P:fatty acid metabolic process"/>
    <property type="evidence" value="ECO:0007669"/>
    <property type="project" value="UniProtKB-ARBA"/>
</dbReference>
<keyword evidence="6" id="KW-1133">Transmembrane helix</keyword>
<dbReference type="InterPro" id="IPR010255">
    <property type="entry name" value="Haem_peroxidase_sf"/>
</dbReference>
<dbReference type="PANTHER" id="PTHR11903">
    <property type="entry name" value="PROSTAGLANDIN G/H SYNTHASE"/>
    <property type="match status" value="1"/>
</dbReference>
<keyword evidence="8" id="KW-1185">Reference proteome</keyword>
<evidence type="ECO:0000256" key="2">
    <source>
        <dbReference type="ARBA" id="ARBA00022964"/>
    </source>
</evidence>
<dbReference type="Gene3D" id="1.10.640.10">
    <property type="entry name" value="Haem peroxidase domain superfamily, animal type"/>
    <property type="match status" value="1"/>
</dbReference>
<dbReference type="InParanoid" id="A0A369JE93"/>
<keyword evidence="6" id="KW-0812">Transmembrane</keyword>
<protein>
    <submittedName>
        <fullName evidence="7">Linoleate diol synthase</fullName>
    </submittedName>
</protein>
<dbReference type="GO" id="GO:0016705">
    <property type="term" value="F:oxidoreductase activity, acting on paired donors, with incorporation or reduction of molecular oxygen"/>
    <property type="evidence" value="ECO:0007669"/>
    <property type="project" value="InterPro"/>
</dbReference>
<dbReference type="InterPro" id="IPR050783">
    <property type="entry name" value="Oxylipin_biosynth_metab"/>
</dbReference>
<proteinExistence type="predicted"/>
<keyword evidence="4" id="KW-0408">Iron</keyword>
<dbReference type="InterPro" id="IPR036396">
    <property type="entry name" value="Cyt_P450_sf"/>
</dbReference>
<feature type="region of interest" description="Disordered" evidence="5">
    <location>
        <begin position="77"/>
        <end position="103"/>
    </location>
</feature>
<dbReference type="GO" id="GO:0006979">
    <property type="term" value="P:response to oxidative stress"/>
    <property type="evidence" value="ECO:0007669"/>
    <property type="project" value="InterPro"/>
</dbReference>
<dbReference type="GO" id="GO:0004601">
    <property type="term" value="F:peroxidase activity"/>
    <property type="evidence" value="ECO:0007669"/>
    <property type="project" value="InterPro"/>
</dbReference>
<keyword evidence="3" id="KW-0560">Oxidoreductase</keyword>
<gene>
    <name evidence="7" type="primary">LIDS</name>
    <name evidence="7" type="ORF">Hypma_013276</name>
</gene>
<dbReference type="PANTHER" id="PTHR11903:SF37">
    <property type="entry name" value="PSI-PRODUCING OXYGENASE A"/>
    <property type="match status" value="1"/>
</dbReference>
<evidence type="ECO:0000256" key="6">
    <source>
        <dbReference type="SAM" id="Phobius"/>
    </source>
</evidence>
<evidence type="ECO:0000256" key="1">
    <source>
        <dbReference type="ARBA" id="ARBA00022723"/>
    </source>
</evidence>
<evidence type="ECO:0000313" key="8">
    <source>
        <dbReference type="Proteomes" id="UP000076154"/>
    </source>
</evidence>
<keyword evidence="2" id="KW-0223">Dioxygenase</keyword>
<evidence type="ECO:0000256" key="4">
    <source>
        <dbReference type="ARBA" id="ARBA00023004"/>
    </source>
</evidence>
<keyword evidence="1" id="KW-0479">Metal-binding</keyword>
<feature type="transmembrane region" description="Helical" evidence="6">
    <location>
        <begin position="1237"/>
        <end position="1258"/>
    </location>
</feature>
<dbReference type="GO" id="GO:0051213">
    <property type="term" value="F:dioxygenase activity"/>
    <property type="evidence" value="ECO:0007669"/>
    <property type="project" value="UniProtKB-KW"/>
</dbReference>
<accession>A0A369JE93</accession>
<keyword evidence="6" id="KW-0472">Membrane</keyword>
<dbReference type="OrthoDB" id="823504at2759"/>
<evidence type="ECO:0000256" key="3">
    <source>
        <dbReference type="ARBA" id="ARBA00023002"/>
    </source>
</evidence>
<evidence type="ECO:0000256" key="5">
    <source>
        <dbReference type="SAM" id="MobiDB-lite"/>
    </source>
</evidence>
<dbReference type="SUPFAM" id="SSF48264">
    <property type="entry name" value="Cytochrome P450"/>
    <property type="match status" value="1"/>
</dbReference>
<evidence type="ECO:0000313" key="7">
    <source>
        <dbReference type="EMBL" id="RDB19652.1"/>
    </source>
</evidence>
<organism evidence="7 8">
    <name type="scientific">Hypsizygus marmoreus</name>
    <name type="common">White beech mushroom</name>
    <name type="synonym">Agaricus marmoreus</name>
    <dbReference type="NCBI Taxonomy" id="39966"/>
    <lineage>
        <taxon>Eukaryota</taxon>
        <taxon>Fungi</taxon>
        <taxon>Dikarya</taxon>
        <taxon>Basidiomycota</taxon>
        <taxon>Agaricomycotina</taxon>
        <taxon>Agaricomycetes</taxon>
        <taxon>Agaricomycetidae</taxon>
        <taxon>Agaricales</taxon>
        <taxon>Tricholomatineae</taxon>
        <taxon>Lyophyllaceae</taxon>
        <taxon>Hypsizygus</taxon>
    </lineage>
</organism>
<dbReference type="STRING" id="39966.A0A369JE93"/>
<dbReference type="InterPro" id="IPR019791">
    <property type="entry name" value="Haem_peroxidase_animal"/>
</dbReference>
<reference evidence="7" key="1">
    <citation type="submission" date="2018-04" db="EMBL/GenBank/DDBJ databases">
        <title>Whole genome sequencing of Hypsizygus marmoreus.</title>
        <authorList>
            <person name="Choi I.-G."/>
            <person name="Min B."/>
            <person name="Kim J.-G."/>
            <person name="Kim S."/>
            <person name="Oh Y.-L."/>
            <person name="Kong W.-S."/>
            <person name="Park H."/>
            <person name="Jeong J."/>
            <person name="Song E.-S."/>
        </authorList>
    </citation>
    <scope>NUCLEOTIDE SEQUENCE [LARGE SCALE GENOMIC DNA]</scope>
    <source>
        <strain evidence="7">51987-8</strain>
    </source>
</reference>
<dbReference type="Proteomes" id="UP000076154">
    <property type="component" value="Unassembled WGS sequence"/>
</dbReference>
<sequence>MQLQAACIRQADVLRVFLVGTVTLGLFNGDIDRWRKVQAASLMVKSQQTLMAFLQTPKFDILLPAFLVSSMSTQQLPMQSTPVEDKDEIDIDPDASSPALPANPKTMYSSMVDRVLSFFPTKKAKNAGPRPPQPSSKIWAFTHLGTNLIGQPTEIDDRLNTFSDGIQFMSVSEPGSKAAKKLNAAAVALMHNPQRHGPQQGTEFLASRTKSPGEEHPFARKSQLPASVPLPGSQRVFDDLLTSSKPSDHPNGLNGLCIALATIVSLSLVRVNEAKPEYNETSSTLDLSPLYGVDDSETDLVRAKDGRGMLSPDCFFDDRARFLPPAVSALLILWNRNHNYIARLLLLNNEGKKWIDSPEPDPTDSTMIARLTKQDDEIFQIARSVNCAQFKNVVAEDFLKVVAGLPNVGPTTNLDISIELKQSEKGKGHDTTAESALLHSLWSSMMSKEDIEVVQQAYQDELGDDITAEDLRSAFSTNVVNPNKRDRHLAGLQRGFDSRFKDEELSAVLQDATEHVAGMPGARGLPQFFRPMETRMIERARAWRVGSLNQFRKSLGLKPFKTFEDWNPDPEIAQAAKDLYTSVDNLELYPGLQGEQTIPGSGLSLGYTTTYALLVDLVTRIRSDVKFTTEFTPGKLTRWGHKDCTTTPNNGAFGAWLPKHLIVLQRNLPRHYPYDNIYGLFPLTTPKQTKALLPTLPVDPDAQYDYERPVARVIKVVETKEGISYVFNKSNIYPTIYGNDLKTLSNGYGYFLGFDDEILHDREQMMTLFALIPDRGALGRYASYFGKTAATLIRDRSLRNNGNLSVDIVRDVINATCTRWVCQTLCGLTISDNSDEVAEKHENFAALFAYIFRNIDPETGWAVRSVALKASRKLNEDVERNLPIPRTRVKRSYVQSYADGLVDTFKAAYEFASRIRQEMTFGKPLPQHSALTFLDRIVKSNRVQSFRLGDLTKQGHLKSLVDIEENDFDIVEREEALERQRVLANIIGLAVVTSVNYAQGGLTCAQAVDFYLDEKYAEERKEIIRLSYLSPDEARKANANKKIMGYIREAQRLGQPLGLWRDVAEDDVIPQGDGLPPIAVHKGERIFADFNKAHTNPHDFPDPFTVDPSRQTPSIQGMGLHRCPGISFVDNTMPELFKAIFRLKNLRRGAGKAGRLERLVCHPAPLNTDPKVYMDPEGDMSHFPRSLSLVYDDDGSQEGSVSKPVKKKWRNLIDSNSPDLAPILKIIAYRRRIMDRAISIAIIIFILYNFISFILFLSSALRSSTPRKPLPPARTAPAESEVKREFVACATPTVVFHPYNITSFVPGPDDAPIPIEYTLDTPKAHKLSIVDIDAKDTRFAVFVDDVMRGITPDFELNKTMDCGEELNTCLRKKFSAGVVVVPPGNHTIRVEWAGKEFIPGTELIDWGEQRIRRLKWRREYCA</sequence>
<dbReference type="InterPro" id="IPR037120">
    <property type="entry name" value="Haem_peroxidase_sf_animal"/>
</dbReference>
<dbReference type="Gene3D" id="1.10.630.10">
    <property type="entry name" value="Cytochrome P450"/>
    <property type="match status" value="1"/>
</dbReference>
<dbReference type="GO" id="GO:0004497">
    <property type="term" value="F:monooxygenase activity"/>
    <property type="evidence" value="ECO:0007669"/>
    <property type="project" value="InterPro"/>
</dbReference>
<comment type="caution">
    <text evidence="7">The sequence shown here is derived from an EMBL/GenBank/DDBJ whole genome shotgun (WGS) entry which is preliminary data.</text>
</comment>
<dbReference type="Pfam" id="PF03098">
    <property type="entry name" value="An_peroxidase"/>
    <property type="match status" value="1"/>
</dbReference>